<evidence type="ECO:0000313" key="3">
    <source>
        <dbReference type="EMBL" id="SHH36319.1"/>
    </source>
</evidence>
<keyword evidence="4" id="KW-1185">Reference proteome</keyword>
<reference evidence="4" key="1">
    <citation type="submission" date="2016-11" db="EMBL/GenBank/DDBJ databases">
        <authorList>
            <person name="Varghese N."/>
            <person name="Submissions S."/>
        </authorList>
    </citation>
    <scope>NUCLEOTIDE SEQUENCE [LARGE SCALE GENOMIC DNA]</scope>
    <source>
        <strain evidence="4">DSM 100572</strain>
    </source>
</reference>
<feature type="transmembrane region" description="Helical" evidence="1">
    <location>
        <begin position="87"/>
        <end position="106"/>
    </location>
</feature>
<accession>A0A1M5SCW2</accession>
<keyword evidence="1" id="KW-1133">Transmembrane helix</keyword>
<organism evidence="3 4">
    <name type="scientific">Wenyingzhuangia marina</name>
    <dbReference type="NCBI Taxonomy" id="1195760"/>
    <lineage>
        <taxon>Bacteria</taxon>
        <taxon>Pseudomonadati</taxon>
        <taxon>Bacteroidota</taxon>
        <taxon>Flavobacteriia</taxon>
        <taxon>Flavobacteriales</taxon>
        <taxon>Flavobacteriaceae</taxon>
        <taxon>Wenyingzhuangia</taxon>
    </lineage>
</organism>
<keyword evidence="1" id="KW-0812">Transmembrane</keyword>
<protein>
    <recommendedName>
        <fullName evidence="5">DUF4129 domain-containing protein</fullName>
    </recommendedName>
</protein>
<feature type="signal peptide" evidence="2">
    <location>
        <begin position="1"/>
        <end position="23"/>
    </location>
</feature>
<keyword evidence="1" id="KW-0472">Membrane</keyword>
<evidence type="ECO:0000313" key="4">
    <source>
        <dbReference type="Proteomes" id="UP000184109"/>
    </source>
</evidence>
<evidence type="ECO:0000256" key="1">
    <source>
        <dbReference type="SAM" id="Phobius"/>
    </source>
</evidence>
<dbReference type="Proteomes" id="UP000184109">
    <property type="component" value="Unassembled WGS sequence"/>
</dbReference>
<keyword evidence="2" id="KW-0732">Signal</keyword>
<evidence type="ECO:0000256" key="2">
    <source>
        <dbReference type="SAM" id="SignalP"/>
    </source>
</evidence>
<evidence type="ECO:0008006" key="5">
    <source>
        <dbReference type="Google" id="ProtNLM"/>
    </source>
</evidence>
<feature type="chain" id="PRO_5012928947" description="DUF4129 domain-containing protein" evidence="2">
    <location>
        <begin position="24"/>
        <end position="233"/>
    </location>
</feature>
<sequence length="233" mass="27696">MIAKNLKNIFAIAMLLLCNILLAANDTIQKAQRAIPENFKEAYTSKDYVYNSDPTFMESFKLWLNQLIYNFFKNFGITNKGIYYTKLGFYALIAGAAIYIIARMFFYKEGAWIFRKNKSQNNLTYQNEVEIIEMANFEELIKKATQQEDYRLAVKYGYFWVLQKFAEKEIIELSNLKTNADYQLETEDTPYHKTFKSISYYYNYIWYGEFIIDKTAYDKVETIYKELLNNIKS</sequence>
<dbReference type="RefSeq" id="WP_143155215.1">
    <property type="nucleotide sequence ID" value="NZ_BMEN01000001.1"/>
</dbReference>
<name>A0A1M5SCW2_9FLAO</name>
<gene>
    <name evidence="3" type="ORF">SAMN05444281_0243</name>
</gene>
<dbReference type="EMBL" id="FQXQ01000001">
    <property type="protein sequence ID" value="SHH36319.1"/>
    <property type="molecule type" value="Genomic_DNA"/>
</dbReference>
<dbReference type="OrthoDB" id="5491447at2"/>
<dbReference type="AlphaFoldDB" id="A0A1M5SCW2"/>
<dbReference type="STRING" id="1195760.SAMN05444281_0243"/>
<proteinExistence type="predicted"/>